<dbReference type="Gene3D" id="3.40.309.10">
    <property type="entry name" value="Aldehyde Dehydrogenase, Chain A, domain 2"/>
    <property type="match status" value="1"/>
</dbReference>
<sequence length="460" mass="47637">MSDLITVTDPSTLETIGEVQVSITAEVESAVAAADAALPGWAADRLTRLALLRVWAEEVRRDHDALVAALVAQTGKPVVEARREAASCAATLDFYAGLGRYLGGRAGTLTDGGEAHLVREPIGVTAFVTPYNYPATLLIRDLAPALAAGVTAVVKPAPQTTLVTRQLVELGYRAGIPREAVSVVVGGSEVGEALVGHDTVRAVAFTGSTAVGRAIGRLAADGVKQTLLELGGKSPSVVFADADVDKALSTSLKAGVVNAGQMCMACTRILVQAPRYEEALARLTELAGGLVVGDPRKETTDLGPLVSRAQLDKVRRYLDIAATDGTIVTGGEPVAPDGLPGHFLTPALVTGLPVSSPVVQDDIFGPVISVEPFDSEEEGIALANATPFGLAASVWTSNVDTAWRAGRGIRAGAVWVNGYNRNALEIPSGGAKLSGLGRTRGVEGIEQFTELKNIHFSVGG</sequence>
<dbReference type="SUPFAM" id="SSF53720">
    <property type="entry name" value="ALDH-like"/>
    <property type="match status" value="1"/>
</dbReference>
<accession>A0A1I5FX72</accession>
<dbReference type="InterPro" id="IPR016162">
    <property type="entry name" value="Ald_DH_N"/>
</dbReference>
<dbReference type="PANTHER" id="PTHR11699">
    <property type="entry name" value="ALDEHYDE DEHYDROGENASE-RELATED"/>
    <property type="match status" value="1"/>
</dbReference>
<evidence type="ECO:0000256" key="2">
    <source>
        <dbReference type="PROSITE-ProRule" id="PRU10007"/>
    </source>
</evidence>
<proteinExistence type="inferred from homology"/>
<comment type="similarity">
    <text evidence="3">Belongs to the aldehyde dehydrogenase family.</text>
</comment>
<keyword evidence="6" id="KW-1185">Reference proteome</keyword>
<gene>
    <name evidence="5" type="ORF">SAMN05216207_104133</name>
</gene>
<dbReference type="AlphaFoldDB" id="A0A1I5FX72"/>
<dbReference type="InterPro" id="IPR016160">
    <property type="entry name" value="Ald_DH_CS_CYS"/>
</dbReference>
<evidence type="ECO:0000313" key="6">
    <source>
        <dbReference type="Proteomes" id="UP000199614"/>
    </source>
</evidence>
<dbReference type="InterPro" id="IPR029510">
    <property type="entry name" value="Ald_DH_CS_GLU"/>
</dbReference>
<evidence type="ECO:0000259" key="4">
    <source>
        <dbReference type="Pfam" id="PF00171"/>
    </source>
</evidence>
<dbReference type="GO" id="GO:0016620">
    <property type="term" value="F:oxidoreductase activity, acting on the aldehyde or oxo group of donors, NAD or NADP as acceptor"/>
    <property type="evidence" value="ECO:0007669"/>
    <property type="project" value="InterPro"/>
</dbReference>
<dbReference type="OrthoDB" id="9802947at2"/>
<dbReference type="Proteomes" id="UP000199614">
    <property type="component" value="Unassembled WGS sequence"/>
</dbReference>
<dbReference type="PROSITE" id="PS00070">
    <property type="entry name" value="ALDEHYDE_DEHYDR_CYS"/>
    <property type="match status" value="1"/>
</dbReference>
<dbReference type="InterPro" id="IPR016163">
    <property type="entry name" value="Ald_DH_C"/>
</dbReference>
<name>A0A1I5FX72_PSUAM</name>
<dbReference type="Pfam" id="PF00171">
    <property type="entry name" value="Aldedh"/>
    <property type="match status" value="1"/>
</dbReference>
<feature type="active site" evidence="2">
    <location>
        <position position="229"/>
    </location>
</feature>
<dbReference type="RefSeq" id="WP_093352543.1">
    <property type="nucleotide sequence ID" value="NZ_FOUY01000041.1"/>
</dbReference>
<organism evidence="5 6">
    <name type="scientific">Pseudonocardia ammonioxydans</name>
    <dbReference type="NCBI Taxonomy" id="260086"/>
    <lineage>
        <taxon>Bacteria</taxon>
        <taxon>Bacillati</taxon>
        <taxon>Actinomycetota</taxon>
        <taxon>Actinomycetes</taxon>
        <taxon>Pseudonocardiales</taxon>
        <taxon>Pseudonocardiaceae</taxon>
        <taxon>Pseudonocardia</taxon>
    </lineage>
</organism>
<dbReference type="STRING" id="260086.SAMN05216207_104133"/>
<dbReference type="InterPro" id="IPR015590">
    <property type="entry name" value="Aldehyde_DH_dom"/>
</dbReference>
<keyword evidence="1 3" id="KW-0560">Oxidoreductase</keyword>
<dbReference type="Gene3D" id="3.40.605.10">
    <property type="entry name" value="Aldehyde Dehydrogenase, Chain A, domain 1"/>
    <property type="match status" value="1"/>
</dbReference>
<dbReference type="EMBL" id="FOUY01000041">
    <property type="protein sequence ID" value="SFO28352.1"/>
    <property type="molecule type" value="Genomic_DNA"/>
</dbReference>
<evidence type="ECO:0000256" key="3">
    <source>
        <dbReference type="RuleBase" id="RU003345"/>
    </source>
</evidence>
<dbReference type="PROSITE" id="PS00687">
    <property type="entry name" value="ALDEHYDE_DEHYDR_GLU"/>
    <property type="match status" value="1"/>
</dbReference>
<evidence type="ECO:0000256" key="1">
    <source>
        <dbReference type="ARBA" id="ARBA00023002"/>
    </source>
</evidence>
<protein>
    <submittedName>
        <fullName evidence="5">Succinylglutamic semialdehyde dehydrogenase</fullName>
    </submittedName>
</protein>
<feature type="domain" description="Aldehyde dehydrogenase" evidence="4">
    <location>
        <begin position="5"/>
        <end position="454"/>
    </location>
</feature>
<dbReference type="CDD" id="cd07078">
    <property type="entry name" value="ALDH"/>
    <property type="match status" value="1"/>
</dbReference>
<evidence type="ECO:0000313" key="5">
    <source>
        <dbReference type="EMBL" id="SFO28352.1"/>
    </source>
</evidence>
<dbReference type="InterPro" id="IPR016161">
    <property type="entry name" value="Ald_DH/histidinol_DH"/>
</dbReference>
<reference evidence="5 6" key="1">
    <citation type="submission" date="2016-10" db="EMBL/GenBank/DDBJ databases">
        <authorList>
            <person name="de Groot N.N."/>
        </authorList>
    </citation>
    <scope>NUCLEOTIDE SEQUENCE [LARGE SCALE GENOMIC DNA]</scope>
    <source>
        <strain evidence="5 6">CGMCC 4.1877</strain>
    </source>
</reference>